<feature type="transmembrane region" description="Helical" evidence="1">
    <location>
        <begin position="95"/>
        <end position="118"/>
    </location>
</feature>
<keyword evidence="1" id="KW-0812">Transmembrane</keyword>
<gene>
    <name evidence="2" type="ORF">HCZ30_07465</name>
</gene>
<keyword evidence="3" id="KW-1185">Reference proteome</keyword>
<feature type="transmembrane region" description="Helical" evidence="1">
    <location>
        <begin position="6"/>
        <end position="26"/>
    </location>
</feature>
<dbReference type="PANTHER" id="PTHR34821:SF2">
    <property type="entry name" value="INNER MEMBRANE PROTEIN YDCZ"/>
    <property type="match status" value="1"/>
</dbReference>
<dbReference type="PANTHER" id="PTHR34821">
    <property type="entry name" value="INNER MEMBRANE PROTEIN YDCZ"/>
    <property type="match status" value="1"/>
</dbReference>
<dbReference type="EMBL" id="JAATOP010000004">
    <property type="protein sequence ID" value="NIY72272.1"/>
    <property type="molecule type" value="Genomic_DNA"/>
</dbReference>
<dbReference type="InterPro" id="IPR006750">
    <property type="entry name" value="YdcZ"/>
</dbReference>
<sequence length="144" mass="14691">MAGNYLIMFLAGIGIPLLAALNAALGRHIGSPAAAATVLFVVAFCVALITALVTGTEGFGKLASAPKHLFAAGLFVAFYVLSVTWIAPKIGVGNAIFLVLLGQMASAAVIDHFGLFGAQVRPLNLMRAGGLALMVLGLTLAQRA</sequence>
<evidence type="ECO:0000313" key="2">
    <source>
        <dbReference type="EMBL" id="NIY72272.1"/>
    </source>
</evidence>
<feature type="transmembrane region" description="Helical" evidence="1">
    <location>
        <begin position="124"/>
        <end position="141"/>
    </location>
</feature>
<dbReference type="Proteomes" id="UP000709466">
    <property type="component" value="Unassembled WGS sequence"/>
</dbReference>
<feature type="transmembrane region" description="Helical" evidence="1">
    <location>
        <begin position="33"/>
        <end position="56"/>
    </location>
</feature>
<keyword evidence="1" id="KW-1133">Transmembrane helix</keyword>
<proteinExistence type="predicted"/>
<name>A0ABX0VYM5_9RHOB</name>
<evidence type="ECO:0000256" key="1">
    <source>
        <dbReference type="SAM" id="Phobius"/>
    </source>
</evidence>
<reference evidence="2 3" key="1">
    <citation type="submission" date="2020-03" db="EMBL/GenBank/DDBJ databases">
        <title>Bacterial isolates of synthetic phycosphere.</title>
        <authorList>
            <person name="Fu H."/>
            <person name="Moran M.A."/>
        </authorList>
    </citation>
    <scope>NUCLEOTIDE SEQUENCE [LARGE SCALE GENOMIC DNA]</scope>
    <source>
        <strain evidence="2 3">HF1</strain>
    </source>
</reference>
<accession>A0ABX0VYM5</accession>
<evidence type="ECO:0000313" key="3">
    <source>
        <dbReference type="Proteomes" id="UP000709466"/>
    </source>
</evidence>
<feature type="transmembrane region" description="Helical" evidence="1">
    <location>
        <begin position="68"/>
        <end position="88"/>
    </location>
</feature>
<dbReference type="Pfam" id="PF04657">
    <property type="entry name" value="DMT_YdcZ"/>
    <property type="match status" value="1"/>
</dbReference>
<dbReference type="RefSeq" id="WP_167637654.1">
    <property type="nucleotide sequence ID" value="NZ_JAATOP010000004.1"/>
</dbReference>
<keyword evidence="1" id="KW-0472">Membrane</keyword>
<protein>
    <submittedName>
        <fullName evidence="2">DMT family transporter</fullName>
    </submittedName>
</protein>
<organism evidence="2 3">
    <name type="scientific">Marivivens donghaensis</name>
    <dbReference type="NCBI Taxonomy" id="1699413"/>
    <lineage>
        <taxon>Bacteria</taxon>
        <taxon>Pseudomonadati</taxon>
        <taxon>Pseudomonadota</taxon>
        <taxon>Alphaproteobacteria</taxon>
        <taxon>Rhodobacterales</taxon>
        <taxon>Paracoccaceae</taxon>
        <taxon>Marivivens group</taxon>
        <taxon>Marivivens</taxon>
    </lineage>
</organism>
<comment type="caution">
    <text evidence="2">The sequence shown here is derived from an EMBL/GenBank/DDBJ whole genome shotgun (WGS) entry which is preliminary data.</text>
</comment>